<dbReference type="EMBL" id="JAEQBW010000007">
    <property type="protein sequence ID" value="MBK6266260.1"/>
    <property type="molecule type" value="Genomic_DNA"/>
</dbReference>
<accession>A0A935C9X2</accession>
<name>A0A935C9X2_9BACT</name>
<gene>
    <name evidence="2" type="ORF">JKA74_14535</name>
</gene>
<dbReference type="PROSITE" id="PS51257">
    <property type="entry name" value="PROKAR_LIPOPROTEIN"/>
    <property type="match status" value="1"/>
</dbReference>
<protein>
    <recommendedName>
        <fullName evidence="4">Alpha/beta hydrolase</fullName>
    </recommendedName>
</protein>
<dbReference type="InterPro" id="IPR029058">
    <property type="entry name" value="AB_hydrolase_fold"/>
</dbReference>
<evidence type="ECO:0008006" key="4">
    <source>
        <dbReference type="Google" id="ProtNLM"/>
    </source>
</evidence>
<feature type="signal peptide" evidence="1">
    <location>
        <begin position="1"/>
        <end position="24"/>
    </location>
</feature>
<keyword evidence="1" id="KW-0732">Signal</keyword>
<evidence type="ECO:0000256" key="1">
    <source>
        <dbReference type="SAM" id="SignalP"/>
    </source>
</evidence>
<dbReference type="AlphaFoldDB" id="A0A935C9X2"/>
<comment type="caution">
    <text evidence="2">The sequence shown here is derived from an EMBL/GenBank/DDBJ whole genome shotgun (WGS) entry which is preliminary data.</text>
</comment>
<dbReference type="Gene3D" id="2.60.120.430">
    <property type="entry name" value="Galactose-binding lectin"/>
    <property type="match status" value="1"/>
</dbReference>
<keyword evidence="3" id="KW-1185">Reference proteome</keyword>
<sequence length="548" mass="62070">MNNTNQKFINLIMIMLLSSFLACTDPAFLTEMRERAAPVAESSNDYAWYPDPGRPGYYDPCVIDYSLPDNRENSGIEVSSDKEYWREGWVMIPKNKTSTGEGCEITKERFPFVVIIHADGNPNTEVGFDQYRPMMEHIVSHGFIVLYYKRNQVSGQDPEQGDKLFYLHTKHVFEKVMSNGNNLGAYMNHDLAIIGHSAGGSTITKLLGGPYDPGKPGIYGAGFNLKAVVFMSPTVYPEFENQSPDFSLHVPSMMGISVSHDTDGSAFGSKAQGQTMKTAFKYYDDFQKSNLLNADNKEMIFVQGPQHYYQSIPFAKSYITAYLKREFQGDESQNKYLKFQQKPSGLGQINDIRHLNWSANFYKLVNFENQNILNGISNTITLDYNNIDHSLYYSIDDPYSPHNTYCVELAWDNQQNNDPYFQLLNSNDMDLENKYLTFTISQRYTGDANMSDVDSRISLVDDADTPSNSINISTFGGLIKPPVILQNFWVAHPDSPLDATKNAMRSYIIPFSAFNGVDLTKIKSIKFEFNDPNYPTGRIILDNISITD</sequence>
<reference evidence="2" key="1">
    <citation type="submission" date="2021-01" db="EMBL/GenBank/DDBJ databases">
        <title>Marivirga aurantiaca sp. nov., isolated from intertidal surface sediments.</title>
        <authorList>
            <person name="Zhang M."/>
        </authorList>
    </citation>
    <scope>NUCLEOTIDE SEQUENCE</scope>
    <source>
        <strain evidence="2">S37H4</strain>
    </source>
</reference>
<dbReference type="SUPFAM" id="SSF53474">
    <property type="entry name" value="alpha/beta-Hydrolases"/>
    <property type="match status" value="1"/>
</dbReference>
<dbReference type="RefSeq" id="WP_201431942.1">
    <property type="nucleotide sequence ID" value="NZ_JAEQBW010000007.1"/>
</dbReference>
<dbReference type="Proteomes" id="UP000611723">
    <property type="component" value="Unassembled WGS sequence"/>
</dbReference>
<dbReference type="Gene3D" id="3.40.50.1820">
    <property type="entry name" value="alpha/beta hydrolase"/>
    <property type="match status" value="1"/>
</dbReference>
<feature type="chain" id="PRO_5037072905" description="Alpha/beta hydrolase" evidence="1">
    <location>
        <begin position="25"/>
        <end position="548"/>
    </location>
</feature>
<evidence type="ECO:0000313" key="2">
    <source>
        <dbReference type="EMBL" id="MBK6266260.1"/>
    </source>
</evidence>
<evidence type="ECO:0000313" key="3">
    <source>
        <dbReference type="Proteomes" id="UP000611723"/>
    </source>
</evidence>
<proteinExistence type="predicted"/>
<organism evidence="2 3">
    <name type="scientific">Marivirga aurantiaca</name>
    <dbReference type="NCBI Taxonomy" id="2802615"/>
    <lineage>
        <taxon>Bacteria</taxon>
        <taxon>Pseudomonadati</taxon>
        <taxon>Bacteroidota</taxon>
        <taxon>Cytophagia</taxon>
        <taxon>Cytophagales</taxon>
        <taxon>Marivirgaceae</taxon>
        <taxon>Marivirga</taxon>
    </lineage>
</organism>